<accession>A0A0S4KHQ8</accession>
<reference evidence="4" key="1">
    <citation type="submission" date="2015-09" db="EMBL/GenBank/DDBJ databases">
        <authorList>
            <consortium name="Pathogen Informatics"/>
        </authorList>
    </citation>
    <scope>NUCLEOTIDE SEQUENCE [LARGE SCALE GENOMIC DNA]</scope>
    <source>
        <strain evidence="4">Lake Konstanz</strain>
    </source>
</reference>
<dbReference type="Proteomes" id="UP000051952">
    <property type="component" value="Unassembled WGS sequence"/>
</dbReference>
<evidence type="ECO:0000259" key="2">
    <source>
        <dbReference type="PROSITE" id="PS50263"/>
    </source>
</evidence>
<dbReference type="EMBL" id="CYKH01001915">
    <property type="protein sequence ID" value="CUI15214.1"/>
    <property type="molecule type" value="Genomic_DNA"/>
</dbReference>
<dbReference type="SUPFAM" id="SSF56317">
    <property type="entry name" value="Carbon-nitrogen hydrolase"/>
    <property type="match status" value="1"/>
</dbReference>
<dbReference type="Pfam" id="PF00795">
    <property type="entry name" value="CN_hydrolase"/>
    <property type="match status" value="1"/>
</dbReference>
<evidence type="ECO:0000256" key="1">
    <source>
        <dbReference type="ARBA" id="ARBA00022801"/>
    </source>
</evidence>
<dbReference type="VEuPathDB" id="TriTrypDB:BSAL_31730"/>
<organism evidence="3 4">
    <name type="scientific">Bodo saltans</name>
    <name type="common">Flagellated protozoan</name>
    <dbReference type="NCBI Taxonomy" id="75058"/>
    <lineage>
        <taxon>Eukaryota</taxon>
        <taxon>Discoba</taxon>
        <taxon>Euglenozoa</taxon>
        <taxon>Kinetoplastea</taxon>
        <taxon>Metakinetoplastina</taxon>
        <taxon>Eubodonida</taxon>
        <taxon>Bodonidae</taxon>
        <taxon>Bodo</taxon>
    </lineage>
</organism>
<dbReference type="PANTHER" id="PTHR43674">
    <property type="entry name" value="NITRILASE C965.09-RELATED"/>
    <property type="match status" value="1"/>
</dbReference>
<evidence type="ECO:0000313" key="4">
    <source>
        <dbReference type="Proteomes" id="UP000051952"/>
    </source>
</evidence>
<dbReference type="InterPro" id="IPR050345">
    <property type="entry name" value="Aliph_Amidase/BUP"/>
</dbReference>
<dbReference type="InterPro" id="IPR036526">
    <property type="entry name" value="C-N_Hydrolase_sf"/>
</dbReference>
<keyword evidence="1" id="KW-0378">Hydrolase</keyword>
<feature type="domain" description="CN hydrolase" evidence="2">
    <location>
        <begin position="39"/>
        <end position="338"/>
    </location>
</feature>
<keyword evidence="4" id="KW-1185">Reference proteome</keyword>
<dbReference type="GO" id="GO:0016811">
    <property type="term" value="F:hydrolase activity, acting on carbon-nitrogen (but not peptide) bonds, in linear amides"/>
    <property type="evidence" value="ECO:0007669"/>
    <property type="project" value="TreeGrafter"/>
</dbReference>
<dbReference type="Gene3D" id="3.60.110.10">
    <property type="entry name" value="Carbon-nitrogen hydrolase"/>
    <property type="match status" value="1"/>
</dbReference>
<dbReference type="AlphaFoldDB" id="A0A0S4KHQ8"/>
<dbReference type="PANTHER" id="PTHR43674:SF2">
    <property type="entry name" value="BETA-UREIDOPROPIONASE"/>
    <property type="match status" value="1"/>
</dbReference>
<proteinExistence type="predicted"/>
<evidence type="ECO:0000313" key="3">
    <source>
        <dbReference type="EMBL" id="CUI15214.1"/>
    </source>
</evidence>
<dbReference type="InterPro" id="IPR003010">
    <property type="entry name" value="C-N_Hydrolase"/>
</dbReference>
<dbReference type="PROSITE" id="PS50263">
    <property type="entry name" value="CN_HYDROLASE"/>
    <property type="match status" value="1"/>
</dbReference>
<protein>
    <recommendedName>
        <fullName evidence="2">CN hydrolase domain-containing protein</fullName>
    </recommendedName>
</protein>
<dbReference type="OrthoDB" id="10250282at2759"/>
<sequence>MSAPPAATGSFRHHSRRPIALAVHQSAPRPSMGASVQQVVDAVYQLRVELDLPSSSSSGVAEATPSTQVVPPSASIPAMMVFAELFLGGYGSGELLVSENQTITPPIGVPMATASSIIFDANYHGSQWLEPIRQACKDNRVGVVCGYSERAEITDTVTSSDCDSTTRSLSSTATKETGAFKYKYFNAALVIDDNGVVLASYRKVHLWGGYEASFFSPADQLLGGRFPFHGISCGVLICFDVEFPESTRTLRLDGAEVVFVPTALVSPFNARVTVPSRAFENNFVVCYANEVGQDPHLDHVNYCGLSVVALPDGTEGCRAAGLSPPFTTEGVNSSSFAQNGSFGSAARSNKRLFEYCVIDLDDAAFTAARSRNNYLDARRPDCYAK</sequence>
<name>A0A0S4KHQ8_BODSA</name>
<gene>
    <name evidence="3" type="ORF">BSAL_31730</name>
</gene>